<evidence type="ECO:0000313" key="1">
    <source>
        <dbReference type="EMBL" id="GHP04123.1"/>
    </source>
</evidence>
<name>A0A830HCB2_9CHLO</name>
<protein>
    <submittedName>
        <fullName evidence="1">Uncharacterized protein</fullName>
    </submittedName>
</protein>
<proteinExistence type="predicted"/>
<reference evidence="1" key="1">
    <citation type="submission" date="2020-10" db="EMBL/GenBank/DDBJ databases">
        <title>Unveiling of a novel bifunctional photoreceptor, Dualchrome1, isolated from a cosmopolitan green alga.</title>
        <authorList>
            <person name="Suzuki S."/>
            <person name="Kawachi M."/>
        </authorList>
    </citation>
    <scope>NUCLEOTIDE SEQUENCE</scope>
    <source>
        <strain evidence="1">NIES 2893</strain>
    </source>
</reference>
<organism evidence="1 2">
    <name type="scientific">Pycnococcus provasolii</name>
    <dbReference type="NCBI Taxonomy" id="41880"/>
    <lineage>
        <taxon>Eukaryota</taxon>
        <taxon>Viridiplantae</taxon>
        <taxon>Chlorophyta</taxon>
        <taxon>Pseudoscourfieldiophyceae</taxon>
        <taxon>Pseudoscourfieldiales</taxon>
        <taxon>Pycnococcaceae</taxon>
        <taxon>Pycnococcus</taxon>
    </lineage>
</organism>
<evidence type="ECO:0000313" key="2">
    <source>
        <dbReference type="Proteomes" id="UP000660262"/>
    </source>
</evidence>
<comment type="caution">
    <text evidence="1">The sequence shown here is derived from an EMBL/GenBank/DDBJ whole genome shotgun (WGS) entry which is preliminary data.</text>
</comment>
<dbReference type="Proteomes" id="UP000660262">
    <property type="component" value="Unassembled WGS sequence"/>
</dbReference>
<sequence length="133" mass="14679">MFILGVRTIARGDAATVSQALSAQTTNDNARAGTDLEALSYIYGDPEVATAWQNKMKAEHRAKGYLQMTHDRCIYRKEHHRGQWVASASVVDDLKALATRPCDTAANIWLDAFANLTQVCHLTLLEADHHTGL</sequence>
<keyword evidence="2" id="KW-1185">Reference proteome</keyword>
<dbReference type="AlphaFoldDB" id="A0A830HCB2"/>
<dbReference type="EMBL" id="BNJQ01000007">
    <property type="protein sequence ID" value="GHP04123.1"/>
    <property type="molecule type" value="Genomic_DNA"/>
</dbReference>
<gene>
    <name evidence="1" type="ORF">PPROV_000287700</name>
</gene>
<accession>A0A830HCB2</accession>